<feature type="transmembrane region" description="Helical" evidence="7">
    <location>
        <begin position="336"/>
        <end position="359"/>
    </location>
</feature>
<dbReference type="Proteomes" id="UP001222932">
    <property type="component" value="Unassembled WGS sequence"/>
</dbReference>
<evidence type="ECO:0000313" key="9">
    <source>
        <dbReference type="Proteomes" id="UP001222932"/>
    </source>
</evidence>
<dbReference type="PANTHER" id="PTHR13285">
    <property type="entry name" value="ACYLTRANSFERASE"/>
    <property type="match status" value="1"/>
</dbReference>
<evidence type="ECO:0000256" key="1">
    <source>
        <dbReference type="ARBA" id="ARBA00004141"/>
    </source>
</evidence>
<name>A0AAD3TSK9_9TREE</name>
<reference evidence="8" key="1">
    <citation type="journal article" date="2023" name="BMC Genomics">
        <title>Chromosome-level genome assemblies of Cutaneotrichosporon spp. (Trichosporonales, Basidiomycota) reveal imbalanced evolution between nucleotide sequences and chromosome synteny.</title>
        <authorList>
            <person name="Kobayashi Y."/>
            <person name="Kayamori A."/>
            <person name="Aoki K."/>
            <person name="Shiwa Y."/>
            <person name="Matsutani M."/>
            <person name="Fujita N."/>
            <person name="Sugita T."/>
            <person name="Iwasaki W."/>
            <person name="Tanaka N."/>
            <person name="Takashima M."/>
        </authorList>
    </citation>
    <scope>NUCLEOTIDE SEQUENCE</scope>
    <source>
        <strain evidence="8">HIS016</strain>
    </source>
</reference>
<evidence type="ECO:0008006" key="10">
    <source>
        <dbReference type="Google" id="ProtNLM"/>
    </source>
</evidence>
<keyword evidence="3 7" id="KW-0812">Transmembrane</keyword>
<feature type="transmembrane region" description="Helical" evidence="7">
    <location>
        <begin position="503"/>
        <end position="526"/>
    </location>
</feature>
<dbReference type="GO" id="GO:0005783">
    <property type="term" value="C:endoplasmic reticulum"/>
    <property type="evidence" value="ECO:0007669"/>
    <property type="project" value="TreeGrafter"/>
</dbReference>
<dbReference type="InterPro" id="IPR004299">
    <property type="entry name" value="MBOAT_fam"/>
</dbReference>
<dbReference type="EMBL" id="BTCM01000002">
    <property type="protein sequence ID" value="GMK56087.1"/>
    <property type="molecule type" value="Genomic_DNA"/>
</dbReference>
<protein>
    <recommendedName>
        <fullName evidence="10">Glycerol transporter</fullName>
    </recommendedName>
</protein>
<sequence>MRRTRDTAAPTSRHKLQSSDPPHLTMGDRSDRHDRLNGHKHYISELTVDIPASRRRTDTEPPPSRWGTLEFKFYIAAFIVVVPLLVWSPISLSSTDSPNYHHYYNRLSPGWLLSEVDDSDHQYHTFRSGFPSLVALAVAFLVPSHLFRKAGFTSAGARARFIVGFGLIMLVALHGVSALKVLAILGANFYAVCARKPAAVQRAWPLIVIVGNMLILFANEKFDGYRFSAIHSDLGVLDELKGVYPRWHVSFNITMLRIVSFALDHHWRTQPQSTPPADQRGRAAQSHPEADYSLVNYLAYTLYAPLYIAGPIMTFNDFAWQLQRPLDITLRDRVKYLIRFAFCMLTMESIIHTMYVVAIKDAHAWAGMTPAQLSMIGFWNLVIVWLKLLIPWRYFRLWALFDGVDAPENMVRCVANNYSVLGFWRSWHRSYNLWIVRYIYIPAGGAKRVVLSTFLVFTFVALWHDLSFRLLAWGWLVTLFIIPEITARALVPEKKYGDRWWYRHVAAMGGVVNILLLMGANLVGFVLGLDGMQHLIRELVTTPQGWAFMAFATSCLFIGVQIMFEYRNDEARRGIDRRC</sequence>
<dbReference type="GO" id="GO:0006506">
    <property type="term" value="P:GPI anchor biosynthetic process"/>
    <property type="evidence" value="ECO:0007669"/>
    <property type="project" value="TreeGrafter"/>
</dbReference>
<feature type="transmembrane region" description="Helical" evidence="7">
    <location>
        <begin position="129"/>
        <end position="147"/>
    </location>
</feature>
<feature type="compositionally biased region" description="Basic and acidic residues" evidence="6">
    <location>
        <begin position="26"/>
        <end position="35"/>
    </location>
</feature>
<comment type="similarity">
    <text evidence="2">Belongs to the membrane-bound acyltransferase family.</text>
</comment>
<comment type="subcellular location">
    <subcellularLocation>
        <location evidence="1">Membrane</location>
        <topology evidence="1">Multi-pass membrane protein</topology>
    </subcellularLocation>
</comment>
<dbReference type="AlphaFoldDB" id="A0AAD3TSK9"/>
<feature type="transmembrane region" description="Helical" evidence="7">
    <location>
        <begin position="199"/>
        <end position="218"/>
    </location>
</feature>
<evidence type="ECO:0000256" key="2">
    <source>
        <dbReference type="ARBA" id="ARBA00010323"/>
    </source>
</evidence>
<accession>A0AAD3TSK9</accession>
<dbReference type="PANTHER" id="PTHR13285:SF18">
    <property type="entry name" value="PROTEIN-CYSTEINE N-PALMITOYLTRANSFERASE RASP"/>
    <property type="match status" value="1"/>
</dbReference>
<evidence type="ECO:0000256" key="7">
    <source>
        <dbReference type="SAM" id="Phobius"/>
    </source>
</evidence>
<feature type="region of interest" description="Disordered" evidence="6">
    <location>
        <begin position="1"/>
        <end position="35"/>
    </location>
</feature>
<dbReference type="Pfam" id="PF03062">
    <property type="entry name" value="MBOAT"/>
    <property type="match status" value="1"/>
</dbReference>
<organism evidence="8 9">
    <name type="scientific">Cutaneotrichosporon spelunceum</name>
    <dbReference type="NCBI Taxonomy" id="1672016"/>
    <lineage>
        <taxon>Eukaryota</taxon>
        <taxon>Fungi</taxon>
        <taxon>Dikarya</taxon>
        <taxon>Basidiomycota</taxon>
        <taxon>Agaricomycotina</taxon>
        <taxon>Tremellomycetes</taxon>
        <taxon>Trichosporonales</taxon>
        <taxon>Trichosporonaceae</taxon>
        <taxon>Cutaneotrichosporon</taxon>
    </lineage>
</organism>
<evidence type="ECO:0000256" key="4">
    <source>
        <dbReference type="ARBA" id="ARBA00022989"/>
    </source>
</evidence>
<evidence type="ECO:0000256" key="3">
    <source>
        <dbReference type="ARBA" id="ARBA00022692"/>
    </source>
</evidence>
<feature type="transmembrane region" description="Helical" evidence="7">
    <location>
        <begin position="159"/>
        <end position="187"/>
    </location>
</feature>
<gene>
    <name evidence="8" type="primary">GUP1</name>
    <name evidence="8" type="ORF">CspeluHIS016_0211430</name>
</gene>
<keyword evidence="5 7" id="KW-0472">Membrane</keyword>
<evidence type="ECO:0000313" key="8">
    <source>
        <dbReference type="EMBL" id="GMK56087.1"/>
    </source>
</evidence>
<feature type="transmembrane region" description="Helical" evidence="7">
    <location>
        <begin position="73"/>
        <end position="90"/>
    </location>
</feature>
<feature type="transmembrane region" description="Helical" evidence="7">
    <location>
        <begin position="371"/>
        <end position="390"/>
    </location>
</feature>
<feature type="transmembrane region" description="Helical" evidence="7">
    <location>
        <begin position="546"/>
        <end position="564"/>
    </location>
</feature>
<dbReference type="InterPro" id="IPR051085">
    <property type="entry name" value="MB_O-acyltransferase"/>
</dbReference>
<keyword evidence="4 7" id="KW-1133">Transmembrane helix</keyword>
<comment type="caution">
    <text evidence="8">The sequence shown here is derived from an EMBL/GenBank/DDBJ whole genome shotgun (WGS) entry which is preliminary data.</text>
</comment>
<feature type="transmembrane region" description="Helical" evidence="7">
    <location>
        <begin position="438"/>
        <end position="464"/>
    </location>
</feature>
<dbReference type="GO" id="GO:0008374">
    <property type="term" value="F:O-acyltransferase activity"/>
    <property type="evidence" value="ECO:0007669"/>
    <property type="project" value="TreeGrafter"/>
</dbReference>
<reference evidence="8" key="2">
    <citation type="submission" date="2023-06" db="EMBL/GenBank/DDBJ databases">
        <authorList>
            <person name="Kobayashi Y."/>
            <person name="Kayamori A."/>
            <person name="Aoki K."/>
            <person name="Shiwa Y."/>
            <person name="Fujita N."/>
            <person name="Sugita T."/>
            <person name="Iwasaki W."/>
            <person name="Tanaka N."/>
            <person name="Takashima M."/>
        </authorList>
    </citation>
    <scope>NUCLEOTIDE SEQUENCE</scope>
    <source>
        <strain evidence="8">HIS016</strain>
    </source>
</reference>
<feature type="transmembrane region" description="Helical" evidence="7">
    <location>
        <begin position="470"/>
        <end position="491"/>
    </location>
</feature>
<proteinExistence type="inferred from homology"/>
<dbReference type="GO" id="GO:0016020">
    <property type="term" value="C:membrane"/>
    <property type="evidence" value="ECO:0007669"/>
    <property type="project" value="UniProtKB-SubCell"/>
</dbReference>
<evidence type="ECO:0000256" key="6">
    <source>
        <dbReference type="SAM" id="MobiDB-lite"/>
    </source>
</evidence>
<evidence type="ECO:0000256" key="5">
    <source>
        <dbReference type="ARBA" id="ARBA00023136"/>
    </source>
</evidence>
<keyword evidence="9" id="KW-1185">Reference proteome</keyword>